<sequence>MNRRRAGRPRSRRQARLAFATWLALAALGLLLFAPTFSRTLEAFSQEEAHAVHGLRRMEHSTHGDHASHAGSYEFAACGYCTLLYDNPALPWVVAGLPPLPPPRPERPSCRAPPAPELRPLDVCSRGPPTA</sequence>
<proteinExistence type="predicted"/>
<dbReference type="RefSeq" id="WP_377812756.1">
    <property type="nucleotide sequence ID" value="NZ_JBHRSJ010000004.1"/>
</dbReference>
<dbReference type="Pfam" id="PF11162">
    <property type="entry name" value="DUF2946"/>
    <property type="match status" value="1"/>
</dbReference>
<evidence type="ECO:0000256" key="1">
    <source>
        <dbReference type="SAM" id="MobiDB-lite"/>
    </source>
</evidence>
<feature type="region of interest" description="Disordered" evidence="1">
    <location>
        <begin position="103"/>
        <end position="131"/>
    </location>
</feature>
<reference evidence="3" key="1">
    <citation type="journal article" date="2019" name="Int. J. Syst. Evol. Microbiol.">
        <title>The Global Catalogue of Microorganisms (GCM) 10K type strain sequencing project: providing services to taxonomists for standard genome sequencing and annotation.</title>
        <authorList>
            <consortium name="The Broad Institute Genomics Platform"/>
            <consortium name="The Broad Institute Genome Sequencing Center for Infectious Disease"/>
            <person name="Wu L."/>
            <person name="Ma J."/>
        </authorList>
    </citation>
    <scope>NUCLEOTIDE SEQUENCE [LARGE SCALE GENOMIC DNA]</scope>
    <source>
        <strain evidence="3">KCTC 62195</strain>
    </source>
</reference>
<name>A0ABV7ANY2_9GAMM</name>
<evidence type="ECO:0000313" key="3">
    <source>
        <dbReference type="Proteomes" id="UP001595457"/>
    </source>
</evidence>
<evidence type="ECO:0000313" key="2">
    <source>
        <dbReference type="EMBL" id="MFC2971176.1"/>
    </source>
</evidence>
<protein>
    <submittedName>
        <fullName evidence="2">DUF2946 family protein</fullName>
    </submittedName>
</protein>
<comment type="caution">
    <text evidence="2">The sequence shown here is derived from an EMBL/GenBank/DDBJ whole genome shotgun (WGS) entry which is preliminary data.</text>
</comment>
<accession>A0ABV7ANY2</accession>
<dbReference type="InterPro" id="IPR021333">
    <property type="entry name" value="DUF2946"/>
</dbReference>
<dbReference type="EMBL" id="JBHRSJ010000004">
    <property type="protein sequence ID" value="MFC2971176.1"/>
    <property type="molecule type" value="Genomic_DNA"/>
</dbReference>
<dbReference type="Proteomes" id="UP001595457">
    <property type="component" value="Unassembled WGS sequence"/>
</dbReference>
<gene>
    <name evidence="2" type="ORF">ACFOJE_02955</name>
</gene>
<organism evidence="2 3">
    <name type="scientific">Azotobacter bryophylli</name>
    <dbReference type="NCBI Taxonomy" id="1986537"/>
    <lineage>
        <taxon>Bacteria</taxon>
        <taxon>Pseudomonadati</taxon>
        <taxon>Pseudomonadota</taxon>
        <taxon>Gammaproteobacteria</taxon>
        <taxon>Pseudomonadales</taxon>
        <taxon>Pseudomonadaceae</taxon>
        <taxon>Azotobacter</taxon>
    </lineage>
</organism>
<keyword evidence="3" id="KW-1185">Reference proteome</keyword>